<dbReference type="InterPro" id="IPR001646">
    <property type="entry name" value="5peptide_repeat"/>
</dbReference>
<dbReference type="EMBL" id="FOQY01000042">
    <property type="protein sequence ID" value="SFK94370.1"/>
    <property type="molecule type" value="Genomic_DNA"/>
</dbReference>
<evidence type="ECO:0000313" key="2">
    <source>
        <dbReference type="Proteomes" id="UP000199111"/>
    </source>
</evidence>
<evidence type="ECO:0000313" key="1">
    <source>
        <dbReference type="EMBL" id="SFK94370.1"/>
    </source>
</evidence>
<keyword evidence="2" id="KW-1185">Reference proteome</keyword>
<dbReference type="PANTHER" id="PTHR14136:SF17">
    <property type="entry name" value="BTB_POZ DOMAIN-CONTAINING PROTEIN KCTD9"/>
    <property type="match status" value="1"/>
</dbReference>
<organism evidence="1 2">
    <name type="scientific">Streptosporangium canum</name>
    <dbReference type="NCBI Taxonomy" id="324952"/>
    <lineage>
        <taxon>Bacteria</taxon>
        <taxon>Bacillati</taxon>
        <taxon>Actinomycetota</taxon>
        <taxon>Actinomycetes</taxon>
        <taxon>Streptosporangiales</taxon>
        <taxon>Streptosporangiaceae</taxon>
        <taxon>Streptosporangium</taxon>
    </lineage>
</organism>
<dbReference type="SUPFAM" id="SSF141571">
    <property type="entry name" value="Pentapeptide repeat-like"/>
    <property type="match status" value="1"/>
</dbReference>
<protein>
    <submittedName>
        <fullName evidence="1">Uncharacterized protein YjbI, contains pentapeptide repeats</fullName>
    </submittedName>
</protein>
<dbReference type="PANTHER" id="PTHR14136">
    <property type="entry name" value="BTB_POZ DOMAIN-CONTAINING PROTEIN KCTD9"/>
    <property type="match status" value="1"/>
</dbReference>
<dbReference type="InterPro" id="IPR051082">
    <property type="entry name" value="Pentapeptide-BTB/POZ_domain"/>
</dbReference>
<proteinExistence type="predicted"/>
<dbReference type="Gene3D" id="2.160.20.80">
    <property type="entry name" value="E3 ubiquitin-protein ligase SopA"/>
    <property type="match status" value="1"/>
</dbReference>
<dbReference type="Proteomes" id="UP000199111">
    <property type="component" value="Unassembled WGS sequence"/>
</dbReference>
<dbReference type="AlphaFoldDB" id="A0A1I4DNX8"/>
<gene>
    <name evidence="1" type="ORF">SAMN05216275_14231</name>
</gene>
<name>A0A1I4DNX8_9ACTN</name>
<sequence>MGAVPPAPTTGPRISTLEGKTMDTRAVRQTSVTLPDLDDADLDEVDSLEGEHGKLRDFRYGDARLRELSLSGTQLMDGRVTGLTTQRARLDELRLHSVEFSGCDLSGLHWEDSKLSRVTFTDCKLLGAAWEQVTLDDVVFERCRLDLAAFTGVRATGPVIFSSCSLREARFSAADLSDVAFNECDLHLTEFDGGTYRGCDLRGNDLSGLRGVSALKKIIIDRSQLQDLAEAFAAEQEITLG</sequence>
<reference evidence="2" key="1">
    <citation type="submission" date="2016-10" db="EMBL/GenBank/DDBJ databases">
        <authorList>
            <person name="Varghese N."/>
            <person name="Submissions S."/>
        </authorList>
    </citation>
    <scope>NUCLEOTIDE SEQUENCE [LARGE SCALE GENOMIC DNA]</scope>
    <source>
        <strain evidence="2">CGMCC 4.2126</strain>
    </source>
</reference>
<accession>A0A1I4DNX8</accession>
<dbReference type="Pfam" id="PF00805">
    <property type="entry name" value="Pentapeptide"/>
    <property type="match status" value="1"/>
</dbReference>
<dbReference type="Pfam" id="PF13599">
    <property type="entry name" value="Pentapeptide_4"/>
    <property type="match status" value="1"/>
</dbReference>